<sequence>MYAGFAIGPAVFDCYMRANIKITGYMCETCYNRTLDRDLLGIKGIDDNYDRLSSFIRFILAVFDCYMRANYEFVLKGWHDLLHFVTMFHIASTHLYIMEDTSIFSREFLNGHEHPEEFNAIITWLNNNLHDMPSFWQELSVLHSLPKDTPDKEDIKNVRQQQAKTEVFRRIRGNLDNYCREVGYKYKIKVQIVAGIFRGVYFLKKPDWVTNNKRMDVN</sequence>
<gene>
    <name evidence="1" type="ORF">TRIADDRAFT_62594</name>
</gene>
<dbReference type="AlphaFoldDB" id="B3SE97"/>
<evidence type="ECO:0000313" key="2">
    <source>
        <dbReference type="Proteomes" id="UP000009022"/>
    </source>
</evidence>
<evidence type="ECO:0000313" key="1">
    <source>
        <dbReference type="EMBL" id="EDV18948.1"/>
    </source>
</evidence>
<keyword evidence="2" id="KW-1185">Reference proteome</keyword>
<accession>B3SE97</accession>
<reference evidence="1 2" key="1">
    <citation type="journal article" date="2008" name="Nature">
        <title>The Trichoplax genome and the nature of placozoans.</title>
        <authorList>
            <person name="Srivastava M."/>
            <person name="Begovic E."/>
            <person name="Chapman J."/>
            <person name="Putnam N.H."/>
            <person name="Hellsten U."/>
            <person name="Kawashima T."/>
            <person name="Kuo A."/>
            <person name="Mitros T."/>
            <person name="Salamov A."/>
            <person name="Carpenter M.L."/>
            <person name="Signorovitch A.Y."/>
            <person name="Moreno M.A."/>
            <person name="Kamm K."/>
            <person name="Grimwood J."/>
            <person name="Schmutz J."/>
            <person name="Shapiro H."/>
            <person name="Grigoriev I.V."/>
            <person name="Buss L.W."/>
            <person name="Schierwater B."/>
            <person name="Dellaporta S.L."/>
            <person name="Rokhsar D.S."/>
        </authorList>
    </citation>
    <scope>NUCLEOTIDE SEQUENCE [LARGE SCALE GENOMIC DNA]</scope>
    <source>
        <strain evidence="1 2">Grell-BS-1999</strain>
    </source>
</reference>
<dbReference type="RefSeq" id="XP_002118566.1">
    <property type="nucleotide sequence ID" value="XM_002118530.1"/>
</dbReference>
<dbReference type="HOGENOM" id="CLU_1268390_0_0_1"/>
<dbReference type="KEGG" id="tad:TRIADDRAFT_62594"/>
<dbReference type="InParanoid" id="B3SE97"/>
<dbReference type="Proteomes" id="UP000009022">
    <property type="component" value="Unassembled WGS sequence"/>
</dbReference>
<proteinExistence type="predicted"/>
<dbReference type="EMBL" id="DS985397">
    <property type="protein sequence ID" value="EDV18948.1"/>
    <property type="molecule type" value="Genomic_DNA"/>
</dbReference>
<organism evidence="1 2">
    <name type="scientific">Trichoplax adhaerens</name>
    <name type="common">Trichoplax reptans</name>
    <dbReference type="NCBI Taxonomy" id="10228"/>
    <lineage>
        <taxon>Eukaryota</taxon>
        <taxon>Metazoa</taxon>
        <taxon>Placozoa</taxon>
        <taxon>Uniplacotomia</taxon>
        <taxon>Trichoplacea</taxon>
        <taxon>Trichoplacidae</taxon>
        <taxon>Trichoplax</taxon>
    </lineage>
</organism>
<dbReference type="GeneID" id="6759780"/>
<dbReference type="CTD" id="6759780"/>
<protein>
    <submittedName>
        <fullName evidence="1">Uncharacterized protein</fullName>
    </submittedName>
</protein>
<name>B3SE97_TRIAD</name>